<evidence type="ECO:0000256" key="1">
    <source>
        <dbReference type="SAM" id="MobiDB-lite"/>
    </source>
</evidence>
<keyword evidence="4" id="KW-1185">Reference proteome</keyword>
<reference evidence="3" key="1">
    <citation type="journal article" date="2023" name="Science">
        <title>Genome structures resolve the early diversification of teleost fishes.</title>
        <authorList>
            <person name="Parey E."/>
            <person name="Louis A."/>
            <person name="Montfort J."/>
            <person name="Bouchez O."/>
            <person name="Roques C."/>
            <person name="Iampietro C."/>
            <person name="Lluch J."/>
            <person name="Castinel A."/>
            <person name="Donnadieu C."/>
            <person name="Desvignes T."/>
            <person name="Floi Bucao C."/>
            <person name="Jouanno E."/>
            <person name="Wen M."/>
            <person name="Mejri S."/>
            <person name="Dirks R."/>
            <person name="Jansen H."/>
            <person name="Henkel C."/>
            <person name="Chen W.J."/>
            <person name="Zahm M."/>
            <person name="Cabau C."/>
            <person name="Klopp C."/>
            <person name="Thompson A.W."/>
            <person name="Robinson-Rechavi M."/>
            <person name="Braasch I."/>
            <person name="Lecointre G."/>
            <person name="Bobe J."/>
            <person name="Postlethwait J.H."/>
            <person name="Berthelot C."/>
            <person name="Roest Crollius H."/>
            <person name="Guiguen Y."/>
        </authorList>
    </citation>
    <scope>NUCLEOTIDE SEQUENCE</scope>
    <source>
        <strain evidence="3">NC1722</strain>
    </source>
</reference>
<feature type="transmembrane region" description="Helical" evidence="2">
    <location>
        <begin position="99"/>
        <end position="120"/>
    </location>
</feature>
<accession>A0AAD7T6E4</accession>
<dbReference type="AlphaFoldDB" id="A0AAD7T6E4"/>
<keyword evidence="2" id="KW-0472">Membrane</keyword>
<comment type="caution">
    <text evidence="3">The sequence shown here is derived from an EMBL/GenBank/DDBJ whole genome shotgun (WGS) entry which is preliminary data.</text>
</comment>
<keyword evidence="2" id="KW-1133">Transmembrane helix</keyword>
<dbReference type="Proteomes" id="UP001221898">
    <property type="component" value="Unassembled WGS sequence"/>
</dbReference>
<evidence type="ECO:0000313" key="3">
    <source>
        <dbReference type="EMBL" id="KAJ8415217.1"/>
    </source>
</evidence>
<dbReference type="EMBL" id="JAINUG010000010">
    <property type="protein sequence ID" value="KAJ8415217.1"/>
    <property type="molecule type" value="Genomic_DNA"/>
</dbReference>
<proteinExistence type="predicted"/>
<gene>
    <name evidence="3" type="ORF">AAFF_G00009150</name>
</gene>
<evidence type="ECO:0000313" key="4">
    <source>
        <dbReference type="Proteomes" id="UP001221898"/>
    </source>
</evidence>
<protein>
    <submittedName>
        <fullName evidence="3">Uncharacterized protein</fullName>
    </submittedName>
</protein>
<sequence>MAQKKSSRSAEEAPGTCRGPVNVPRKLGPEIEGVPCCRTVERRLGDCHGVAIAIKLLFHARPEGGALCADAPGSGPVLGFRLTSNSDDRSPGGRRARSHLFVALLLSPVGNWVPLVQFPLDSSPDS</sequence>
<evidence type="ECO:0000256" key="2">
    <source>
        <dbReference type="SAM" id="Phobius"/>
    </source>
</evidence>
<organism evidence="3 4">
    <name type="scientific">Aldrovandia affinis</name>
    <dbReference type="NCBI Taxonomy" id="143900"/>
    <lineage>
        <taxon>Eukaryota</taxon>
        <taxon>Metazoa</taxon>
        <taxon>Chordata</taxon>
        <taxon>Craniata</taxon>
        <taxon>Vertebrata</taxon>
        <taxon>Euteleostomi</taxon>
        <taxon>Actinopterygii</taxon>
        <taxon>Neopterygii</taxon>
        <taxon>Teleostei</taxon>
        <taxon>Notacanthiformes</taxon>
        <taxon>Halosauridae</taxon>
        <taxon>Aldrovandia</taxon>
    </lineage>
</organism>
<name>A0AAD7T6E4_9TELE</name>
<feature type="region of interest" description="Disordered" evidence="1">
    <location>
        <begin position="1"/>
        <end position="24"/>
    </location>
</feature>
<keyword evidence="2" id="KW-0812">Transmembrane</keyword>